<evidence type="ECO:0000313" key="2">
    <source>
        <dbReference type="Proteomes" id="UP000054166"/>
    </source>
</evidence>
<dbReference type="AlphaFoldDB" id="A0A0C3F433"/>
<dbReference type="EMBL" id="KN833009">
    <property type="protein sequence ID" value="KIM79520.1"/>
    <property type="molecule type" value="Genomic_DNA"/>
</dbReference>
<keyword evidence="2" id="KW-1185">Reference proteome</keyword>
<reference evidence="1 2" key="1">
    <citation type="submission" date="2014-04" db="EMBL/GenBank/DDBJ databases">
        <authorList>
            <consortium name="DOE Joint Genome Institute"/>
            <person name="Kuo A."/>
            <person name="Tarkka M."/>
            <person name="Buscot F."/>
            <person name="Kohler A."/>
            <person name="Nagy L.G."/>
            <person name="Floudas D."/>
            <person name="Copeland A."/>
            <person name="Barry K.W."/>
            <person name="Cichocki N."/>
            <person name="Veneault-Fourrey C."/>
            <person name="LaButti K."/>
            <person name="Lindquist E.A."/>
            <person name="Lipzen A."/>
            <person name="Lundell T."/>
            <person name="Morin E."/>
            <person name="Murat C."/>
            <person name="Sun H."/>
            <person name="Tunlid A."/>
            <person name="Henrissat B."/>
            <person name="Grigoriev I.V."/>
            <person name="Hibbett D.S."/>
            <person name="Martin F."/>
            <person name="Nordberg H.P."/>
            <person name="Cantor M.N."/>
            <person name="Hua S.X."/>
        </authorList>
    </citation>
    <scope>NUCLEOTIDE SEQUENCE [LARGE SCALE GENOMIC DNA]</scope>
    <source>
        <strain evidence="1 2">F 1598</strain>
    </source>
</reference>
<proteinExistence type="predicted"/>
<gene>
    <name evidence="1" type="ORF">PILCRDRAFT_559034</name>
</gene>
<reference evidence="2" key="2">
    <citation type="submission" date="2015-01" db="EMBL/GenBank/DDBJ databases">
        <title>Evolutionary Origins and Diversification of the Mycorrhizal Mutualists.</title>
        <authorList>
            <consortium name="DOE Joint Genome Institute"/>
            <consortium name="Mycorrhizal Genomics Consortium"/>
            <person name="Kohler A."/>
            <person name="Kuo A."/>
            <person name="Nagy L.G."/>
            <person name="Floudas D."/>
            <person name="Copeland A."/>
            <person name="Barry K.W."/>
            <person name="Cichocki N."/>
            <person name="Veneault-Fourrey C."/>
            <person name="LaButti K."/>
            <person name="Lindquist E.A."/>
            <person name="Lipzen A."/>
            <person name="Lundell T."/>
            <person name="Morin E."/>
            <person name="Murat C."/>
            <person name="Riley R."/>
            <person name="Ohm R."/>
            <person name="Sun H."/>
            <person name="Tunlid A."/>
            <person name="Henrissat B."/>
            <person name="Grigoriev I.V."/>
            <person name="Hibbett D.S."/>
            <person name="Martin F."/>
        </authorList>
    </citation>
    <scope>NUCLEOTIDE SEQUENCE [LARGE SCALE GENOMIC DNA]</scope>
    <source>
        <strain evidence="2">F 1598</strain>
    </source>
</reference>
<dbReference type="Proteomes" id="UP000054166">
    <property type="component" value="Unassembled WGS sequence"/>
</dbReference>
<dbReference type="InParanoid" id="A0A0C3F433"/>
<evidence type="ECO:0000313" key="1">
    <source>
        <dbReference type="EMBL" id="KIM79520.1"/>
    </source>
</evidence>
<accession>A0A0C3F433</accession>
<organism evidence="1 2">
    <name type="scientific">Piloderma croceum (strain F 1598)</name>
    <dbReference type="NCBI Taxonomy" id="765440"/>
    <lineage>
        <taxon>Eukaryota</taxon>
        <taxon>Fungi</taxon>
        <taxon>Dikarya</taxon>
        <taxon>Basidiomycota</taxon>
        <taxon>Agaricomycotina</taxon>
        <taxon>Agaricomycetes</taxon>
        <taxon>Agaricomycetidae</taxon>
        <taxon>Atheliales</taxon>
        <taxon>Atheliaceae</taxon>
        <taxon>Piloderma</taxon>
    </lineage>
</organism>
<dbReference type="HOGENOM" id="CLU_2776816_0_0_1"/>
<sequence>MSYVYLTEVEIRYIPDNDNIFLDNVRLFVAQGNHAKRELLAKESTRTSWRMEENIEIISSPQLPRARFH</sequence>
<name>A0A0C3F433_PILCF</name>
<protein>
    <submittedName>
        <fullName evidence="1">Uncharacterized protein</fullName>
    </submittedName>
</protein>